<evidence type="ECO:0000256" key="3">
    <source>
        <dbReference type="PROSITE-ProRule" id="PRU00169"/>
    </source>
</evidence>
<organism evidence="7 8">
    <name type="scientific">Actinoallomurus iriomotensis</name>
    <dbReference type="NCBI Taxonomy" id="478107"/>
    <lineage>
        <taxon>Bacteria</taxon>
        <taxon>Bacillati</taxon>
        <taxon>Actinomycetota</taxon>
        <taxon>Actinomycetes</taxon>
        <taxon>Streptosporangiales</taxon>
        <taxon>Thermomonosporaceae</taxon>
        <taxon>Actinoallomurus</taxon>
    </lineage>
</organism>
<gene>
    <name evidence="7" type="ORF">Airi01_052500</name>
</gene>
<evidence type="ECO:0000256" key="2">
    <source>
        <dbReference type="ARBA" id="ARBA00023125"/>
    </source>
</evidence>
<feature type="domain" description="Response regulatory" evidence="6">
    <location>
        <begin position="68"/>
        <end position="184"/>
    </location>
</feature>
<evidence type="ECO:0000313" key="7">
    <source>
        <dbReference type="EMBL" id="GLY76983.1"/>
    </source>
</evidence>
<feature type="domain" description="HTH luxR-type" evidence="5">
    <location>
        <begin position="214"/>
        <end position="279"/>
    </location>
</feature>
<feature type="region of interest" description="Disordered" evidence="4">
    <location>
        <begin position="1"/>
        <end position="65"/>
    </location>
</feature>
<dbReference type="SUPFAM" id="SSF52172">
    <property type="entry name" value="CheY-like"/>
    <property type="match status" value="1"/>
</dbReference>
<protein>
    <submittedName>
        <fullName evidence="7">DNA-binding response regulator</fullName>
    </submittedName>
</protein>
<dbReference type="CDD" id="cd17535">
    <property type="entry name" value="REC_NarL-like"/>
    <property type="match status" value="1"/>
</dbReference>
<feature type="compositionally biased region" description="Basic and acidic residues" evidence="4">
    <location>
        <begin position="33"/>
        <end position="50"/>
    </location>
</feature>
<dbReference type="PANTHER" id="PTHR43214">
    <property type="entry name" value="TWO-COMPONENT RESPONSE REGULATOR"/>
    <property type="match status" value="1"/>
</dbReference>
<dbReference type="InterPro" id="IPR058245">
    <property type="entry name" value="NreC/VraR/RcsB-like_REC"/>
</dbReference>
<dbReference type="InterPro" id="IPR001789">
    <property type="entry name" value="Sig_transdc_resp-reg_receiver"/>
</dbReference>
<evidence type="ECO:0000259" key="6">
    <source>
        <dbReference type="PROSITE" id="PS50110"/>
    </source>
</evidence>
<dbReference type="Pfam" id="PF00072">
    <property type="entry name" value="Response_reg"/>
    <property type="match status" value="1"/>
</dbReference>
<dbReference type="PANTHER" id="PTHR43214:SF37">
    <property type="entry name" value="TRANSCRIPTIONAL REGULATORY PROTEIN YDFI"/>
    <property type="match status" value="1"/>
</dbReference>
<dbReference type="EMBL" id="BSTJ01000006">
    <property type="protein sequence ID" value="GLY76983.1"/>
    <property type="molecule type" value="Genomic_DNA"/>
</dbReference>
<evidence type="ECO:0000256" key="1">
    <source>
        <dbReference type="ARBA" id="ARBA00022553"/>
    </source>
</evidence>
<reference evidence="7" key="1">
    <citation type="submission" date="2023-03" db="EMBL/GenBank/DDBJ databases">
        <title>Actinoallomurus iriomotensis NBRC 103681.</title>
        <authorList>
            <person name="Ichikawa N."/>
            <person name="Sato H."/>
            <person name="Tonouchi N."/>
        </authorList>
    </citation>
    <scope>NUCLEOTIDE SEQUENCE</scope>
    <source>
        <strain evidence="7">NBRC 103681</strain>
    </source>
</reference>
<evidence type="ECO:0000259" key="5">
    <source>
        <dbReference type="PROSITE" id="PS50043"/>
    </source>
</evidence>
<dbReference type="GO" id="GO:0003677">
    <property type="term" value="F:DNA binding"/>
    <property type="evidence" value="ECO:0007669"/>
    <property type="project" value="UniProtKB-KW"/>
</dbReference>
<evidence type="ECO:0000256" key="4">
    <source>
        <dbReference type="SAM" id="MobiDB-lite"/>
    </source>
</evidence>
<comment type="caution">
    <text evidence="7">The sequence shown here is derived from an EMBL/GenBank/DDBJ whole genome shotgun (WGS) entry which is preliminary data.</text>
</comment>
<dbReference type="CDD" id="cd06170">
    <property type="entry name" value="LuxR_C_like"/>
    <property type="match status" value="1"/>
</dbReference>
<accession>A0A9W6RJQ9</accession>
<dbReference type="PRINTS" id="PR00038">
    <property type="entry name" value="HTHLUXR"/>
</dbReference>
<keyword evidence="2 7" id="KW-0238">DNA-binding</keyword>
<dbReference type="AlphaFoldDB" id="A0A9W6RJQ9"/>
<dbReference type="PROSITE" id="PS50110">
    <property type="entry name" value="RESPONSE_REGULATORY"/>
    <property type="match status" value="1"/>
</dbReference>
<dbReference type="Gene3D" id="3.40.50.2300">
    <property type="match status" value="1"/>
</dbReference>
<dbReference type="SUPFAM" id="SSF46894">
    <property type="entry name" value="C-terminal effector domain of the bipartite response regulators"/>
    <property type="match status" value="1"/>
</dbReference>
<dbReference type="GO" id="GO:0000160">
    <property type="term" value="P:phosphorelay signal transduction system"/>
    <property type="evidence" value="ECO:0007669"/>
    <property type="project" value="InterPro"/>
</dbReference>
<dbReference type="SMART" id="SM00421">
    <property type="entry name" value="HTH_LUXR"/>
    <property type="match status" value="1"/>
</dbReference>
<proteinExistence type="predicted"/>
<dbReference type="InterPro" id="IPR039420">
    <property type="entry name" value="WalR-like"/>
</dbReference>
<dbReference type="PROSITE" id="PS50043">
    <property type="entry name" value="HTH_LUXR_2"/>
    <property type="match status" value="1"/>
</dbReference>
<dbReference type="InterPro" id="IPR016032">
    <property type="entry name" value="Sig_transdc_resp-reg_C-effctor"/>
</dbReference>
<dbReference type="Pfam" id="PF00196">
    <property type="entry name" value="GerE"/>
    <property type="match status" value="1"/>
</dbReference>
<dbReference type="PROSITE" id="PS00622">
    <property type="entry name" value="HTH_LUXR_1"/>
    <property type="match status" value="1"/>
</dbReference>
<dbReference type="InterPro" id="IPR011006">
    <property type="entry name" value="CheY-like_superfamily"/>
</dbReference>
<dbReference type="SMART" id="SM00448">
    <property type="entry name" value="REC"/>
    <property type="match status" value="1"/>
</dbReference>
<dbReference type="Proteomes" id="UP001165135">
    <property type="component" value="Unassembled WGS sequence"/>
</dbReference>
<keyword evidence="1 3" id="KW-0597">Phosphoprotein</keyword>
<feature type="modified residue" description="4-aspartylphosphate" evidence="3">
    <location>
        <position position="119"/>
    </location>
</feature>
<name>A0A9W6RJQ9_9ACTN</name>
<evidence type="ECO:0000313" key="8">
    <source>
        <dbReference type="Proteomes" id="UP001165135"/>
    </source>
</evidence>
<dbReference type="GO" id="GO:0006355">
    <property type="term" value="P:regulation of DNA-templated transcription"/>
    <property type="evidence" value="ECO:0007669"/>
    <property type="project" value="InterPro"/>
</dbReference>
<sequence length="284" mass="31304">MTPRLRGATTSTNLVPGGSGEEPPGTTRSYKSHPRDYAHDPHGPAHRLEEELSETPQSRDPAAGDPIRVLIVDDHALFRRGLEMVLDDEDGVEVVGQCGDGQEAVEQVSDLVPDVVLMDIRMPRRGGIEACTAIKDQVPSVKIVMLTISDEEEDLFEAIKAGATGYLLKDVSIDEVADVVRAVHDGQSFISPSMASKLITEFAAMAKRGDERQQQVPAPKLTDREMEVLRLVARGLGNREIAKELFISENTVKNHIRNILEKLQLHSRMEAVVYAVREKLLEIS</sequence>
<dbReference type="InterPro" id="IPR000792">
    <property type="entry name" value="Tscrpt_reg_LuxR_C"/>
</dbReference>